<evidence type="ECO:0000256" key="1">
    <source>
        <dbReference type="SAM" id="MobiDB-lite"/>
    </source>
</evidence>
<dbReference type="OrthoDB" id="10659238at2759"/>
<feature type="region of interest" description="Disordered" evidence="1">
    <location>
        <begin position="74"/>
        <end position="122"/>
    </location>
</feature>
<dbReference type="EMBL" id="KZ613786">
    <property type="protein sequence ID" value="PMD61651.1"/>
    <property type="molecule type" value="Genomic_DNA"/>
</dbReference>
<protein>
    <submittedName>
        <fullName evidence="2">Uncharacterized protein</fullName>
    </submittedName>
</protein>
<accession>A0A2J6TF47</accession>
<dbReference type="InParanoid" id="A0A2J6TF47"/>
<organism evidence="2 3">
    <name type="scientific">Hyaloscypha bicolor E</name>
    <dbReference type="NCBI Taxonomy" id="1095630"/>
    <lineage>
        <taxon>Eukaryota</taxon>
        <taxon>Fungi</taxon>
        <taxon>Dikarya</taxon>
        <taxon>Ascomycota</taxon>
        <taxon>Pezizomycotina</taxon>
        <taxon>Leotiomycetes</taxon>
        <taxon>Helotiales</taxon>
        <taxon>Hyaloscyphaceae</taxon>
        <taxon>Hyaloscypha</taxon>
        <taxon>Hyaloscypha bicolor</taxon>
    </lineage>
</organism>
<reference evidence="2 3" key="1">
    <citation type="submission" date="2016-04" db="EMBL/GenBank/DDBJ databases">
        <title>A degradative enzymes factory behind the ericoid mycorrhizal symbiosis.</title>
        <authorList>
            <consortium name="DOE Joint Genome Institute"/>
            <person name="Martino E."/>
            <person name="Morin E."/>
            <person name="Grelet G."/>
            <person name="Kuo A."/>
            <person name="Kohler A."/>
            <person name="Daghino S."/>
            <person name="Barry K."/>
            <person name="Choi C."/>
            <person name="Cichocki N."/>
            <person name="Clum A."/>
            <person name="Copeland A."/>
            <person name="Hainaut M."/>
            <person name="Haridas S."/>
            <person name="Labutti K."/>
            <person name="Lindquist E."/>
            <person name="Lipzen A."/>
            <person name="Khouja H.-R."/>
            <person name="Murat C."/>
            <person name="Ohm R."/>
            <person name="Olson A."/>
            <person name="Spatafora J."/>
            <person name="Veneault-Fourrey C."/>
            <person name="Henrissat B."/>
            <person name="Grigoriev I."/>
            <person name="Martin F."/>
            <person name="Perotto S."/>
        </authorList>
    </citation>
    <scope>NUCLEOTIDE SEQUENCE [LARGE SCALE GENOMIC DNA]</scope>
    <source>
        <strain evidence="2 3">E</strain>
    </source>
</reference>
<name>A0A2J6TF47_9HELO</name>
<sequence>MGNNVVTEATLEIPISRELQGIQTAFYALPNVNAILPQVTSSRNLPINLDPESPEGSPVVADISSLEPLHDDTGLLCHSMHRDTPRRQRTCTQVRRRPASSGPEQAPAPRKRRTNVRGASPGSIIRRSSVLESLPQGSHYIFISAAEVPVSGISQETMERLFNR</sequence>
<dbReference type="Proteomes" id="UP000235371">
    <property type="component" value="Unassembled WGS sequence"/>
</dbReference>
<dbReference type="AlphaFoldDB" id="A0A2J6TF47"/>
<evidence type="ECO:0000313" key="3">
    <source>
        <dbReference type="Proteomes" id="UP000235371"/>
    </source>
</evidence>
<evidence type="ECO:0000313" key="2">
    <source>
        <dbReference type="EMBL" id="PMD61651.1"/>
    </source>
</evidence>
<dbReference type="GeneID" id="36591021"/>
<gene>
    <name evidence="2" type="ORF">K444DRAFT_628668</name>
</gene>
<keyword evidence="3" id="KW-1185">Reference proteome</keyword>
<proteinExistence type="predicted"/>
<dbReference type="RefSeq" id="XP_024738555.1">
    <property type="nucleotide sequence ID" value="XM_024882944.1"/>
</dbReference>